<dbReference type="AlphaFoldDB" id="A0A895XND5"/>
<organism evidence="2 3">
    <name type="scientific">Natronoglycomyces albus</name>
    <dbReference type="NCBI Taxonomy" id="2811108"/>
    <lineage>
        <taxon>Bacteria</taxon>
        <taxon>Bacillati</taxon>
        <taxon>Actinomycetota</taxon>
        <taxon>Actinomycetes</taxon>
        <taxon>Glycomycetales</taxon>
        <taxon>Glycomycetaceae</taxon>
        <taxon>Natronoglycomyces</taxon>
    </lineage>
</organism>
<name>A0A895XND5_9ACTN</name>
<keyword evidence="1" id="KW-0812">Transmembrane</keyword>
<feature type="transmembrane region" description="Helical" evidence="1">
    <location>
        <begin position="55"/>
        <end position="72"/>
    </location>
</feature>
<reference evidence="2" key="1">
    <citation type="submission" date="2021-02" db="EMBL/GenBank/DDBJ databases">
        <title>Natronoglycomyces albus gen. nov., sp. nov, a haloalkaliphilic actinobacterium from a soda solonchak soil.</title>
        <authorList>
            <person name="Sorokin D.Y."/>
            <person name="Khijniak T.V."/>
            <person name="Zakharycheva A.P."/>
            <person name="Boueva O.V."/>
            <person name="Ariskina E.V."/>
            <person name="Hahnke R.L."/>
            <person name="Bunk B."/>
            <person name="Sproer C."/>
            <person name="Schumann P."/>
            <person name="Evtushenko L.I."/>
            <person name="Kublanov I.V."/>
        </authorList>
    </citation>
    <scope>NUCLEOTIDE SEQUENCE</scope>
    <source>
        <strain evidence="2">DSM 106290</strain>
    </source>
</reference>
<dbReference type="KEGG" id="nav:JQS30_09180"/>
<keyword evidence="1" id="KW-1133">Transmembrane helix</keyword>
<dbReference type="RefSeq" id="WP_213169994.1">
    <property type="nucleotide sequence ID" value="NZ_CP070496.1"/>
</dbReference>
<dbReference type="EMBL" id="CP070496">
    <property type="protein sequence ID" value="QSB03996.1"/>
    <property type="molecule type" value="Genomic_DNA"/>
</dbReference>
<evidence type="ECO:0000313" key="3">
    <source>
        <dbReference type="Proteomes" id="UP000662939"/>
    </source>
</evidence>
<evidence type="ECO:0000256" key="1">
    <source>
        <dbReference type="SAM" id="Phobius"/>
    </source>
</evidence>
<feature type="transmembrane region" description="Helical" evidence="1">
    <location>
        <begin position="29"/>
        <end position="49"/>
    </location>
</feature>
<accession>A0A895XND5</accession>
<sequence>MSEETGPRHSLESVRASERYGKAIWGYRIYYTGMIAALGLLVVSCATANAPSSALAITALVVGLVGMAYGSAKLRADYRRYMEDVKVDDFAELRLRRAKWQQALIRDAFMGRD</sequence>
<protein>
    <submittedName>
        <fullName evidence="2">Uncharacterized protein</fullName>
    </submittedName>
</protein>
<gene>
    <name evidence="2" type="ORF">JQS30_09180</name>
</gene>
<keyword evidence="3" id="KW-1185">Reference proteome</keyword>
<proteinExistence type="predicted"/>
<evidence type="ECO:0000313" key="2">
    <source>
        <dbReference type="EMBL" id="QSB03996.1"/>
    </source>
</evidence>
<keyword evidence="1" id="KW-0472">Membrane</keyword>
<dbReference type="Proteomes" id="UP000662939">
    <property type="component" value="Chromosome"/>
</dbReference>